<organism evidence="15 16">
    <name type="scientific">Pustulibacterium marinum</name>
    <dbReference type="NCBI Taxonomy" id="1224947"/>
    <lineage>
        <taxon>Bacteria</taxon>
        <taxon>Pseudomonadati</taxon>
        <taxon>Bacteroidota</taxon>
        <taxon>Flavobacteriia</taxon>
        <taxon>Flavobacteriales</taxon>
        <taxon>Flavobacteriaceae</taxon>
        <taxon>Pustulibacterium</taxon>
    </lineage>
</organism>
<dbReference type="SUPFAM" id="SSF47979">
    <property type="entry name" value="Iron-dependent repressor protein, dimerization domain"/>
    <property type="match status" value="1"/>
</dbReference>
<evidence type="ECO:0000256" key="5">
    <source>
        <dbReference type="ARBA" id="ARBA00022490"/>
    </source>
</evidence>
<evidence type="ECO:0000256" key="8">
    <source>
        <dbReference type="ARBA" id="ARBA00023125"/>
    </source>
</evidence>
<dbReference type="InterPro" id="IPR022689">
    <property type="entry name" value="Iron_dep_repressor"/>
</dbReference>
<keyword evidence="16" id="KW-1185">Reference proteome</keyword>
<comment type="function">
    <text evidence="12">In the presence of manganese, represses expression of mntH and mntS. Up-regulates expression of mntP.</text>
</comment>
<evidence type="ECO:0000256" key="4">
    <source>
        <dbReference type="ARBA" id="ARBA00022386"/>
    </source>
</evidence>
<keyword evidence="6" id="KW-0678">Repressor</keyword>
<dbReference type="InterPro" id="IPR036388">
    <property type="entry name" value="WH-like_DNA-bd_sf"/>
</dbReference>
<dbReference type="Gene3D" id="1.10.60.10">
    <property type="entry name" value="Iron dependent repressor, metal binding and dimerisation domain"/>
    <property type="match status" value="1"/>
</dbReference>
<dbReference type="GO" id="GO:0046983">
    <property type="term" value="F:protein dimerization activity"/>
    <property type="evidence" value="ECO:0007669"/>
    <property type="project" value="InterPro"/>
</dbReference>
<comment type="similarity">
    <text evidence="2">Belongs to the DtxR/MntR family.</text>
</comment>
<dbReference type="SUPFAM" id="SSF46785">
    <property type="entry name" value="Winged helix' DNA-binding domain"/>
    <property type="match status" value="1"/>
</dbReference>
<dbReference type="Pfam" id="PF02742">
    <property type="entry name" value="Fe_dep_repr_C"/>
    <property type="match status" value="1"/>
</dbReference>
<dbReference type="OrthoDB" id="9791355at2"/>
<dbReference type="InterPro" id="IPR036390">
    <property type="entry name" value="WH_DNA-bd_sf"/>
</dbReference>
<reference evidence="16" key="1">
    <citation type="submission" date="2016-10" db="EMBL/GenBank/DDBJ databases">
        <authorList>
            <person name="Varghese N."/>
            <person name="Submissions S."/>
        </authorList>
    </citation>
    <scope>NUCLEOTIDE SEQUENCE [LARGE SCALE GENOMIC DNA]</scope>
    <source>
        <strain evidence="16">CGMCC 1.12333</strain>
    </source>
</reference>
<dbReference type="Gene3D" id="2.30.30.90">
    <property type="match status" value="1"/>
</dbReference>
<dbReference type="SMART" id="SM00899">
    <property type="entry name" value="FeoA"/>
    <property type="match status" value="1"/>
</dbReference>
<dbReference type="GO" id="GO:0046914">
    <property type="term" value="F:transition metal ion binding"/>
    <property type="evidence" value="ECO:0007669"/>
    <property type="project" value="InterPro"/>
</dbReference>
<keyword evidence="7" id="KW-0805">Transcription regulation</keyword>
<dbReference type="InterPro" id="IPR036421">
    <property type="entry name" value="Fe_dep_repressor_sf"/>
</dbReference>
<gene>
    <name evidence="15" type="ORF">SAMN05216480_11340</name>
</gene>
<dbReference type="InterPro" id="IPR001367">
    <property type="entry name" value="Fe_dep_repressor"/>
</dbReference>
<dbReference type="STRING" id="1224947.SAMN05216480_11340"/>
<dbReference type="Proteomes" id="UP000199138">
    <property type="component" value="Unassembled WGS sequence"/>
</dbReference>
<dbReference type="PROSITE" id="PS50944">
    <property type="entry name" value="HTH_DTXR"/>
    <property type="match status" value="1"/>
</dbReference>
<evidence type="ECO:0000256" key="6">
    <source>
        <dbReference type="ARBA" id="ARBA00022491"/>
    </source>
</evidence>
<dbReference type="EMBL" id="FPBK01000013">
    <property type="protein sequence ID" value="SFU68525.1"/>
    <property type="molecule type" value="Genomic_DNA"/>
</dbReference>
<protein>
    <recommendedName>
        <fullName evidence="4">Transcriptional regulator MntR</fullName>
    </recommendedName>
    <alternativeName>
        <fullName evidence="13">Manganese transport regulator</fullName>
    </alternativeName>
</protein>
<evidence type="ECO:0000256" key="11">
    <source>
        <dbReference type="ARBA" id="ARBA00023211"/>
    </source>
</evidence>
<keyword evidence="9" id="KW-0010">Activator</keyword>
<proteinExistence type="inferred from homology"/>
<keyword evidence="11" id="KW-0464">Manganese</keyword>
<dbReference type="Gene3D" id="1.10.10.10">
    <property type="entry name" value="Winged helix-like DNA-binding domain superfamily/Winged helix DNA-binding domain"/>
    <property type="match status" value="1"/>
</dbReference>
<comment type="subcellular location">
    <subcellularLocation>
        <location evidence="1">Cytoplasm</location>
    </subcellularLocation>
</comment>
<dbReference type="PANTHER" id="PTHR33238">
    <property type="entry name" value="IRON (METAL) DEPENDENT REPRESSOR, DTXR FAMILY"/>
    <property type="match status" value="1"/>
</dbReference>
<dbReference type="GO" id="GO:0003700">
    <property type="term" value="F:DNA-binding transcription factor activity"/>
    <property type="evidence" value="ECO:0007669"/>
    <property type="project" value="InterPro"/>
</dbReference>
<comment type="subunit">
    <text evidence="3">Homodimer.</text>
</comment>
<dbReference type="InterPro" id="IPR007167">
    <property type="entry name" value="Fe-transptr_FeoA-like"/>
</dbReference>
<keyword evidence="10" id="KW-0804">Transcription</keyword>
<dbReference type="SMART" id="SM00529">
    <property type="entry name" value="HTH_DTXR"/>
    <property type="match status" value="1"/>
</dbReference>
<dbReference type="PANTHER" id="PTHR33238:SF11">
    <property type="entry name" value="TRANSCRIPTIONAL REGULATOR MNTR"/>
    <property type="match status" value="1"/>
</dbReference>
<evidence type="ECO:0000256" key="10">
    <source>
        <dbReference type="ARBA" id="ARBA00023163"/>
    </source>
</evidence>
<feature type="domain" description="HTH dtxR-type" evidence="14">
    <location>
        <begin position="1"/>
        <end position="63"/>
    </location>
</feature>
<keyword evidence="8" id="KW-0238">DNA-binding</keyword>
<evidence type="ECO:0000256" key="12">
    <source>
        <dbReference type="ARBA" id="ARBA00025185"/>
    </source>
</evidence>
<accession>A0A1I7I6F9</accession>
<dbReference type="InterPro" id="IPR022687">
    <property type="entry name" value="HTH_DTXR"/>
</dbReference>
<dbReference type="RefSeq" id="WP_093025970.1">
    <property type="nucleotide sequence ID" value="NZ_FPBK01000013.1"/>
</dbReference>
<evidence type="ECO:0000256" key="2">
    <source>
        <dbReference type="ARBA" id="ARBA00007871"/>
    </source>
</evidence>
<evidence type="ECO:0000259" key="14">
    <source>
        <dbReference type="PROSITE" id="PS50944"/>
    </source>
</evidence>
<dbReference type="InterPro" id="IPR050536">
    <property type="entry name" value="DtxR_MntR_Metal-Reg"/>
</dbReference>
<sequence>MTLSEENYLKAIYHLSDTEGKGVSTNKLAEAMETKASSATDMIKKLADKSFVNYKKYQGVKLTKEGRLIAASVVRKHRLWEVFLVEKLNFNWDEVHEVAEQLEHVKSEKLIEELDAYLDFPTVDPHGDPIPDKYGEIQADKKVLLSSLKPGEKGICVGLEDTSKEFLQYLDKIKISLGIELKVLEKEPFDNSVVLQFNDQQLTVSAFTTTNIYVRKS</sequence>
<dbReference type="Pfam" id="PF04023">
    <property type="entry name" value="FeoA"/>
    <property type="match status" value="1"/>
</dbReference>
<keyword evidence="5" id="KW-0963">Cytoplasm</keyword>
<evidence type="ECO:0000313" key="16">
    <source>
        <dbReference type="Proteomes" id="UP000199138"/>
    </source>
</evidence>
<evidence type="ECO:0000256" key="9">
    <source>
        <dbReference type="ARBA" id="ARBA00023159"/>
    </source>
</evidence>
<dbReference type="Pfam" id="PF01325">
    <property type="entry name" value="Fe_dep_repress"/>
    <property type="match status" value="1"/>
</dbReference>
<evidence type="ECO:0000256" key="3">
    <source>
        <dbReference type="ARBA" id="ARBA00011738"/>
    </source>
</evidence>
<dbReference type="GO" id="GO:0005737">
    <property type="term" value="C:cytoplasm"/>
    <property type="evidence" value="ECO:0007669"/>
    <property type="project" value="UniProtKB-SubCell"/>
</dbReference>
<dbReference type="InterPro" id="IPR038157">
    <property type="entry name" value="FeoA_core_dom"/>
</dbReference>
<evidence type="ECO:0000256" key="1">
    <source>
        <dbReference type="ARBA" id="ARBA00004496"/>
    </source>
</evidence>
<dbReference type="AlphaFoldDB" id="A0A1I7I6F9"/>
<evidence type="ECO:0000313" key="15">
    <source>
        <dbReference type="EMBL" id="SFU68525.1"/>
    </source>
</evidence>
<name>A0A1I7I6F9_9FLAO</name>
<dbReference type="GO" id="GO:0003677">
    <property type="term" value="F:DNA binding"/>
    <property type="evidence" value="ECO:0007669"/>
    <property type="project" value="UniProtKB-KW"/>
</dbReference>
<evidence type="ECO:0000256" key="7">
    <source>
        <dbReference type="ARBA" id="ARBA00023015"/>
    </source>
</evidence>
<evidence type="ECO:0000256" key="13">
    <source>
        <dbReference type="ARBA" id="ARBA00032593"/>
    </source>
</evidence>